<dbReference type="AlphaFoldDB" id="A0AAN6LXS4"/>
<feature type="chain" id="PRO_5042845275" description="Glucanase" evidence="10">
    <location>
        <begin position="19"/>
        <end position="433"/>
    </location>
</feature>
<dbReference type="PRINTS" id="PR00734">
    <property type="entry name" value="GLHYDRLASE7"/>
</dbReference>
<dbReference type="Proteomes" id="UP001280581">
    <property type="component" value="Unassembled WGS sequence"/>
</dbReference>
<keyword evidence="12" id="KW-1185">Reference proteome</keyword>
<name>A0AAN6LXS4_9PLEO</name>
<evidence type="ECO:0000256" key="9">
    <source>
        <dbReference type="RuleBase" id="RU361164"/>
    </source>
</evidence>
<dbReference type="EC" id="3.2.1.-" evidence="9"/>
<dbReference type="EMBL" id="WVTA01000009">
    <property type="protein sequence ID" value="KAK3207219.1"/>
    <property type="molecule type" value="Genomic_DNA"/>
</dbReference>
<reference evidence="11 12" key="1">
    <citation type="submission" date="2021-02" db="EMBL/GenBank/DDBJ databases">
        <title>Genome assembly of Pseudopithomyces chartarum.</title>
        <authorList>
            <person name="Jauregui R."/>
            <person name="Singh J."/>
            <person name="Voisey C."/>
        </authorList>
    </citation>
    <scope>NUCLEOTIDE SEQUENCE [LARGE SCALE GENOMIC DNA]</scope>
    <source>
        <strain evidence="11 12">AGR01</strain>
    </source>
</reference>
<evidence type="ECO:0000256" key="4">
    <source>
        <dbReference type="ARBA" id="ARBA00022801"/>
    </source>
</evidence>
<evidence type="ECO:0000256" key="10">
    <source>
        <dbReference type="SAM" id="SignalP"/>
    </source>
</evidence>
<proteinExistence type="inferred from homology"/>
<dbReference type="Gene3D" id="2.70.100.10">
    <property type="entry name" value="Glycoside hydrolase, family 7, domain"/>
    <property type="match status" value="2"/>
</dbReference>
<dbReference type="GO" id="GO:0016162">
    <property type="term" value="F:cellulose 1,4-beta-cellobiosidase activity"/>
    <property type="evidence" value="ECO:0007669"/>
    <property type="project" value="UniProtKB-EC"/>
</dbReference>
<sequence length="433" mass="47964">MYPLLLFLLLSLPLPTLTQHPGTYEPEHHPPLPIQSCTPSTCTPLSTSLVLDADWRWLHSTNSTTNCYDWGSWNKTLCPNGRTCASNCALEGATYDRVYGVKTEAGKGNLSMAYVTRFDYSQNVGSRVFVVDEGEGEGQGQGEKYVMWRLLNREVVFEVDANVEDWVPNPLPEVFVGKGRYGSCCPEVALWNANSVSASLSAHPCRIDRQTRCEGLNCEDWLCDRVGCDLNSYRLGDREFYGAGKKVDTTRKFTVITQFITDTNTDTGTLVEIRRKYIQDGVVLEDSKSSVPSIPKTSGIGDSYCRKQKAAFAERDVFAEKGGMAQIGKVLAQGMVLAFAITEDQEGHMLWLDSNWPVDADPNAPGVARGACANDTGDPANVMWEASRAKVSYADIRVGWIGMSEAAVKEIFDWTGLEAARLQRPIKYPNRYS</sequence>
<dbReference type="PANTHER" id="PTHR33753:SF2">
    <property type="entry name" value="GLYCOSIDE HYDROLASE FAMILY 7 PROTEIN"/>
    <property type="match status" value="1"/>
</dbReference>
<evidence type="ECO:0000313" key="12">
    <source>
        <dbReference type="Proteomes" id="UP001280581"/>
    </source>
</evidence>
<dbReference type="SUPFAM" id="SSF49899">
    <property type="entry name" value="Concanavalin A-like lectins/glucanases"/>
    <property type="match status" value="1"/>
</dbReference>
<dbReference type="Pfam" id="PF00840">
    <property type="entry name" value="Glyco_hydro_7"/>
    <property type="match status" value="1"/>
</dbReference>
<keyword evidence="3 10" id="KW-0732">Signal</keyword>
<comment type="similarity">
    <text evidence="2 9">Belongs to the glycosyl hydrolase 7 (cellulase C) family.</text>
</comment>
<gene>
    <name evidence="11" type="ORF">GRF29_103g278024</name>
</gene>
<dbReference type="InterPro" id="IPR037019">
    <property type="entry name" value="Glyco_hydro_7_sf"/>
</dbReference>
<organism evidence="11 12">
    <name type="scientific">Pseudopithomyces chartarum</name>
    <dbReference type="NCBI Taxonomy" id="1892770"/>
    <lineage>
        <taxon>Eukaryota</taxon>
        <taxon>Fungi</taxon>
        <taxon>Dikarya</taxon>
        <taxon>Ascomycota</taxon>
        <taxon>Pezizomycotina</taxon>
        <taxon>Dothideomycetes</taxon>
        <taxon>Pleosporomycetidae</taxon>
        <taxon>Pleosporales</taxon>
        <taxon>Massarineae</taxon>
        <taxon>Didymosphaeriaceae</taxon>
        <taxon>Pseudopithomyces</taxon>
    </lineage>
</organism>
<evidence type="ECO:0000313" key="11">
    <source>
        <dbReference type="EMBL" id="KAK3207219.1"/>
    </source>
</evidence>
<dbReference type="GO" id="GO:0030245">
    <property type="term" value="P:cellulose catabolic process"/>
    <property type="evidence" value="ECO:0007669"/>
    <property type="project" value="UniProtKB-KW"/>
</dbReference>
<evidence type="ECO:0000256" key="5">
    <source>
        <dbReference type="ARBA" id="ARBA00023001"/>
    </source>
</evidence>
<protein>
    <recommendedName>
        <fullName evidence="9">Glucanase</fullName>
        <ecNumber evidence="9">3.2.1.-</ecNumber>
    </recommendedName>
</protein>
<keyword evidence="6" id="KW-0119">Carbohydrate metabolism</keyword>
<keyword evidence="8 9" id="KW-0624">Polysaccharide degradation</keyword>
<evidence type="ECO:0000256" key="3">
    <source>
        <dbReference type="ARBA" id="ARBA00022729"/>
    </source>
</evidence>
<evidence type="ECO:0000256" key="2">
    <source>
        <dbReference type="ARBA" id="ARBA00006044"/>
    </source>
</evidence>
<feature type="signal peptide" evidence="10">
    <location>
        <begin position="1"/>
        <end position="18"/>
    </location>
</feature>
<accession>A0AAN6LXS4</accession>
<dbReference type="InterPro" id="IPR013320">
    <property type="entry name" value="ConA-like_dom_sf"/>
</dbReference>
<keyword evidence="5 9" id="KW-0136">Cellulose degradation</keyword>
<evidence type="ECO:0000256" key="1">
    <source>
        <dbReference type="ARBA" id="ARBA00001641"/>
    </source>
</evidence>
<comment type="caution">
    <text evidence="11">The sequence shown here is derived from an EMBL/GenBank/DDBJ whole genome shotgun (WGS) entry which is preliminary data.</text>
</comment>
<evidence type="ECO:0000256" key="6">
    <source>
        <dbReference type="ARBA" id="ARBA00023277"/>
    </source>
</evidence>
<dbReference type="PANTHER" id="PTHR33753">
    <property type="entry name" value="1,4-BETA-D-GLUCAN CELLOBIOHYDROLASE B"/>
    <property type="match status" value="1"/>
</dbReference>
<evidence type="ECO:0000256" key="8">
    <source>
        <dbReference type="ARBA" id="ARBA00023326"/>
    </source>
</evidence>
<keyword evidence="7 9" id="KW-0326">Glycosidase</keyword>
<dbReference type="InterPro" id="IPR001722">
    <property type="entry name" value="Glyco_hydro_7"/>
</dbReference>
<comment type="catalytic activity">
    <reaction evidence="1">
        <text>Hydrolysis of (1-&gt;4)-beta-D-glucosidic linkages in cellulose and cellotetraose, releasing cellobiose from the non-reducing ends of the chains.</text>
        <dbReference type="EC" id="3.2.1.91"/>
    </reaction>
</comment>
<keyword evidence="4 9" id="KW-0378">Hydrolase</keyword>
<evidence type="ECO:0000256" key="7">
    <source>
        <dbReference type="ARBA" id="ARBA00023295"/>
    </source>
</evidence>